<dbReference type="InterPro" id="IPR006094">
    <property type="entry name" value="Oxid_FAD_bind_N"/>
</dbReference>
<evidence type="ECO:0000259" key="5">
    <source>
        <dbReference type="PROSITE" id="PS51387"/>
    </source>
</evidence>
<proteinExistence type="inferred from homology"/>
<name>A0A9P7K3I3_9AGAR</name>
<keyword evidence="4" id="KW-0560">Oxidoreductase</keyword>
<dbReference type="InterPro" id="IPR050416">
    <property type="entry name" value="FAD-linked_Oxidoreductase"/>
</dbReference>
<dbReference type="OrthoDB" id="2151789at2759"/>
<dbReference type="Gene3D" id="3.30.465.10">
    <property type="match status" value="1"/>
</dbReference>
<keyword evidence="7" id="KW-1185">Reference proteome</keyword>
<evidence type="ECO:0000313" key="7">
    <source>
        <dbReference type="Proteomes" id="UP000717328"/>
    </source>
</evidence>
<evidence type="ECO:0000313" key="6">
    <source>
        <dbReference type="EMBL" id="KAG5633931.1"/>
    </source>
</evidence>
<reference evidence="6" key="2">
    <citation type="submission" date="2021-10" db="EMBL/GenBank/DDBJ databases">
        <title>Phylogenomics reveals ancestral predisposition of the termite-cultivated fungus Termitomyces towards a domesticated lifestyle.</title>
        <authorList>
            <person name="Auxier B."/>
            <person name="Grum-Grzhimaylo A."/>
            <person name="Cardenas M.E."/>
            <person name="Lodge J.D."/>
            <person name="Laessoe T."/>
            <person name="Pedersen O."/>
            <person name="Smith M.E."/>
            <person name="Kuyper T.W."/>
            <person name="Franco-Molano E.A."/>
            <person name="Baroni T.J."/>
            <person name="Aanen D.K."/>
        </authorList>
    </citation>
    <scope>NUCLEOTIDE SEQUENCE</scope>
    <source>
        <strain evidence="6">D49</strain>
    </source>
</reference>
<evidence type="ECO:0000256" key="4">
    <source>
        <dbReference type="ARBA" id="ARBA00023002"/>
    </source>
</evidence>
<feature type="domain" description="FAD-binding PCMH-type" evidence="5">
    <location>
        <begin position="1"/>
        <end position="84"/>
    </location>
</feature>
<evidence type="ECO:0000256" key="1">
    <source>
        <dbReference type="ARBA" id="ARBA00005466"/>
    </source>
</evidence>
<dbReference type="Pfam" id="PF01565">
    <property type="entry name" value="FAD_binding_4"/>
    <property type="match status" value="1"/>
</dbReference>
<dbReference type="PROSITE" id="PS51387">
    <property type="entry name" value="FAD_PCMH"/>
    <property type="match status" value="1"/>
</dbReference>
<keyword evidence="2" id="KW-0285">Flavoprotein</keyword>
<accession>A0A9P7K3I3</accession>
<dbReference type="SUPFAM" id="SSF56176">
    <property type="entry name" value="FAD-binding/transporter-associated domain-like"/>
    <property type="match status" value="1"/>
</dbReference>
<dbReference type="InterPro" id="IPR036318">
    <property type="entry name" value="FAD-bd_PCMH-like_sf"/>
</dbReference>
<organism evidence="6 7">
    <name type="scientific">Sphagnurus paluster</name>
    <dbReference type="NCBI Taxonomy" id="117069"/>
    <lineage>
        <taxon>Eukaryota</taxon>
        <taxon>Fungi</taxon>
        <taxon>Dikarya</taxon>
        <taxon>Basidiomycota</taxon>
        <taxon>Agaricomycotina</taxon>
        <taxon>Agaricomycetes</taxon>
        <taxon>Agaricomycetidae</taxon>
        <taxon>Agaricales</taxon>
        <taxon>Tricholomatineae</taxon>
        <taxon>Lyophyllaceae</taxon>
        <taxon>Sphagnurus</taxon>
    </lineage>
</organism>
<sequence length="84" mass="8924">VRGGGHTANPFFSSTYGVLIAMTRFNKVVYDPALQTVEIGTGLRWEDVYSHLAPYNRVVLGGRVSGVGVAGFTLGGGIRCSMFA</sequence>
<reference evidence="6" key="1">
    <citation type="submission" date="2021-02" db="EMBL/GenBank/DDBJ databases">
        <authorList>
            <person name="Nieuwenhuis M."/>
            <person name="Van De Peppel L.J.J."/>
        </authorList>
    </citation>
    <scope>NUCLEOTIDE SEQUENCE</scope>
    <source>
        <strain evidence="6">D49</strain>
    </source>
</reference>
<gene>
    <name evidence="6" type="ORF">H0H81_004362</name>
</gene>
<dbReference type="GO" id="GO:0071949">
    <property type="term" value="F:FAD binding"/>
    <property type="evidence" value="ECO:0007669"/>
    <property type="project" value="InterPro"/>
</dbReference>
<dbReference type="GO" id="GO:0016491">
    <property type="term" value="F:oxidoreductase activity"/>
    <property type="evidence" value="ECO:0007669"/>
    <property type="project" value="UniProtKB-KW"/>
</dbReference>
<dbReference type="Proteomes" id="UP000717328">
    <property type="component" value="Unassembled WGS sequence"/>
</dbReference>
<dbReference type="InterPro" id="IPR016166">
    <property type="entry name" value="FAD-bd_PCMH"/>
</dbReference>
<evidence type="ECO:0000256" key="2">
    <source>
        <dbReference type="ARBA" id="ARBA00022630"/>
    </source>
</evidence>
<dbReference type="PANTHER" id="PTHR42973">
    <property type="entry name" value="BINDING OXIDOREDUCTASE, PUTATIVE (AFU_ORTHOLOGUE AFUA_1G17690)-RELATED"/>
    <property type="match status" value="1"/>
</dbReference>
<comment type="caution">
    <text evidence="6">The sequence shown here is derived from an EMBL/GenBank/DDBJ whole genome shotgun (WGS) entry which is preliminary data.</text>
</comment>
<dbReference type="PANTHER" id="PTHR42973:SF13">
    <property type="entry name" value="FAD-BINDING PCMH-TYPE DOMAIN-CONTAINING PROTEIN"/>
    <property type="match status" value="1"/>
</dbReference>
<keyword evidence="3" id="KW-0274">FAD</keyword>
<dbReference type="AlphaFoldDB" id="A0A9P7K3I3"/>
<feature type="non-terminal residue" evidence="6">
    <location>
        <position position="1"/>
    </location>
</feature>
<dbReference type="EMBL" id="JABCKI010006828">
    <property type="protein sequence ID" value="KAG5633931.1"/>
    <property type="molecule type" value="Genomic_DNA"/>
</dbReference>
<evidence type="ECO:0000256" key="3">
    <source>
        <dbReference type="ARBA" id="ARBA00022827"/>
    </source>
</evidence>
<comment type="similarity">
    <text evidence="1">Belongs to the oxygen-dependent FAD-linked oxidoreductase family.</text>
</comment>
<protein>
    <recommendedName>
        <fullName evidence="5">FAD-binding PCMH-type domain-containing protein</fullName>
    </recommendedName>
</protein>
<dbReference type="InterPro" id="IPR016169">
    <property type="entry name" value="FAD-bd_PCMH_sub2"/>
</dbReference>